<sequence>MMKYEIKYATRMKEVIFMSFLFSVVMFQIGVWTKSSYPIFFYAQIAVNLVLVGALLIEMYARFVRRGVMIQSDQKSIVINGEVIRAEDLEEIRISGCRSAAFGLKLKESKRMRYTFKFLDSKCEGVREIVKFAEMNGVNVIKTGPQSPLIEAM</sequence>
<feature type="transmembrane region" description="Helical" evidence="1">
    <location>
        <begin position="39"/>
        <end position="61"/>
    </location>
</feature>
<keyword evidence="1" id="KW-0472">Membrane</keyword>
<proteinExistence type="predicted"/>
<organism evidence="2 3">
    <name type="scientific">Paenibacillus algicola</name>
    <dbReference type="NCBI Taxonomy" id="2565926"/>
    <lineage>
        <taxon>Bacteria</taxon>
        <taxon>Bacillati</taxon>
        <taxon>Bacillota</taxon>
        <taxon>Bacilli</taxon>
        <taxon>Bacillales</taxon>
        <taxon>Paenibacillaceae</taxon>
        <taxon>Paenibacillus</taxon>
    </lineage>
</organism>
<dbReference type="Proteomes" id="UP000300879">
    <property type="component" value="Chromosome"/>
</dbReference>
<reference evidence="2 3" key="1">
    <citation type="submission" date="2019-05" db="EMBL/GenBank/DDBJ databases">
        <authorList>
            <person name="Chen C."/>
        </authorList>
    </citation>
    <scope>NUCLEOTIDE SEQUENCE [LARGE SCALE GENOMIC DNA]</scope>
    <source>
        <strain evidence="2 3">HB172198</strain>
    </source>
</reference>
<dbReference type="EMBL" id="CP040396">
    <property type="protein sequence ID" value="QCT02996.1"/>
    <property type="molecule type" value="Genomic_DNA"/>
</dbReference>
<evidence type="ECO:0000256" key="1">
    <source>
        <dbReference type="SAM" id="Phobius"/>
    </source>
</evidence>
<name>A0A4P8XK06_9BACL</name>
<keyword evidence="1" id="KW-0812">Transmembrane</keyword>
<feature type="transmembrane region" description="Helical" evidence="1">
    <location>
        <begin position="12"/>
        <end position="33"/>
    </location>
</feature>
<evidence type="ECO:0000313" key="2">
    <source>
        <dbReference type="EMBL" id="QCT02996.1"/>
    </source>
</evidence>
<protein>
    <submittedName>
        <fullName evidence="2">Uncharacterized protein</fullName>
    </submittedName>
</protein>
<evidence type="ECO:0000313" key="3">
    <source>
        <dbReference type="Proteomes" id="UP000300879"/>
    </source>
</evidence>
<keyword evidence="1" id="KW-1133">Transmembrane helix</keyword>
<dbReference type="AlphaFoldDB" id="A0A4P8XK06"/>
<accession>A0A4P8XK06</accession>
<dbReference type="KEGG" id="palo:E6C60_2284"/>
<gene>
    <name evidence="2" type="ORF">E6C60_2284</name>
</gene>
<keyword evidence="3" id="KW-1185">Reference proteome</keyword>
<dbReference type="RefSeq" id="WP_233280984.1">
    <property type="nucleotide sequence ID" value="NZ_CP040396.1"/>
</dbReference>